<dbReference type="SUPFAM" id="SSF51126">
    <property type="entry name" value="Pectin lyase-like"/>
    <property type="match status" value="1"/>
</dbReference>
<evidence type="ECO:0000313" key="4">
    <source>
        <dbReference type="Proteomes" id="UP001549749"/>
    </source>
</evidence>
<feature type="signal peptide" evidence="1">
    <location>
        <begin position="1"/>
        <end position="33"/>
    </location>
</feature>
<dbReference type="SMART" id="SM00710">
    <property type="entry name" value="PbH1"/>
    <property type="match status" value="4"/>
</dbReference>
<feature type="chain" id="PRO_5046554161" evidence="1">
    <location>
        <begin position="34"/>
        <end position="796"/>
    </location>
</feature>
<dbReference type="Proteomes" id="UP001549749">
    <property type="component" value="Unassembled WGS sequence"/>
</dbReference>
<feature type="domain" description="PDZ" evidence="2">
    <location>
        <begin position="696"/>
        <end position="760"/>
    </location>
</feature>
<evidence type="ECO:0000256" key="1">
    <source>
        <dbReference type="SAM" id="SignalP"/>
    </source>
</evidence>
<dbReference type="CDD" id="cd06779">
    <property type="entry name" value="cpPDZ_Deg_HtrA-like"/>
    <property type="match status" value="1"/>
</dbReference>
<gene>
    <name evidence="3" type="ORF">ABR189_10210</name>
</gene>
<dbReference type="PANTHER" id="PTHR36453">
    <property type="entry name" value="SECRETED PROTEIN-RELATED"/>
    <property type="match status" value="1"/>
</dbReference>
<protein>
    <submittedName>
        <fullName evidence="3">PDZ domain-containing protein</fullName>
    </submittedName>
</protein>
<dbReference type="InterPro" id="IPR006626">
    <property type="entry name" value="PbH1"/>
</dbReference>
<dbReference type="InterPro" id="IPR012334">
    <property type="entry name" value="Pectin_lyas_fold"/>
</dbReference>
<dbReference type="PROSITE" id="PS50106">
    <property type="entry name" value="PDZ"/>
    <property type="match status" value="1"/>
</dbReference>
<dbReference type="SUPFAM" id="SSF50156">
    <property type="entry name" value="PDZ domain-like"/>
    <property type="match status" value="1"/>
</dbReference>
<sequence>MKRYLSGSNWLLRQCRMVTAALLLSTGGLMAQADIYVSVKGSDAAPGTLQRPVRTLHKAIAMAGAMKGKAVQVLLRAGVYYLDSTVYVTSDKAGFRSLKIQPYRQEQVTISGARPVQPAWTAYQPGIYKAKLPLAAAPDRLYLNGHAMPMARYPDYDSSARVFNGTAADAISEARVKGWKHPAGAYVHALHSGEWGGFHYRVTGKNSNNELTMEGGWQNNRPAPLHKKFLFVENVFEELDAPGEWYYNAEEQTLYLYSPKGIDLSSAKIAVGKLEELIVLKGTREQPLQRVTVAGLRFTGTNRTFMRTEEPLLRSDWTIFRGAAIFCEYTEQVTVTDCILHELGGNAIFFSNYNRRGLAKDNHIYNAGASGVLFVGAPDAVRSPAFRYELFVPWEQMDYTPGPKNDNYPDGCEAAGNLIHETGLVEKQSAGVQIEMAANITVTRNTIYNVPRAGINIGDGCWGGHMISYNDVFNTVLETGDHGAFNSWGRDRFWRPERNIIDSVVAARPDIRFLDAMKPTTIYNNRFYCAHGWDIDLDDGSGNYIIENNVCLSGGLKLREGYGRIVRNNIMINSSFHPHVWLANSGDVFTHNVVTLPYAPIAMDHWGQRIDSNFFMSEGGLQAAQALHLDAHSISGNPQFKDAAAGNYQFKPTSQVFKLGIRNIENSFGVTNALLKKQAQKAPVPALLIKGAPVAGETQTWLGATIKNIESLGERSAAGLPDQNGVLIVAITPGSVMEGSGLKKGDVIIRLGEEPVNNMTDLLQAYLQQRWMGQSVAVIMRNQAQQKLNLLLKSAD</sequence>
<name>A0ABV2T6F7_9BACT</name>
<reference evidence="3 4" key="1">
    <citation type="submission" date="2024-06" db="EMBL/GenBank/DDBJ databases">
        <title>Chitinophaga defluvii sp. nov., isolated from municipal sewage.</title>
        <authorList>
            <person name="Zhang L."/>
        </authorList>
    </citation>
    <scope>NUCLEOTIDE SEQUENCE [LARGE SCALE GENOMIC DNA]</scope>
    <source>
        <strain evidence="3 4">H8</strain>
    </source>
</reference>
<dbReference type="InterPro" id="IPR036034">
    <property type="entry name" value="PDZ_sf"/>
</dbReference>
<dbReference type="Pfam" id="PF13180">
    <property type="entry name" value="PDZ_2"/>
    <property type="match status" value="1"/>
</dbReference>
<organism evidence="3 4">
    <name type="scientific">Chitinophaga defluvii</name>
    <dbReference type="NCBI Taxonomy" id="3163343"/>
    <lineage>
        <taxon>Bacteria</taxon>
        <taxon>Pseudomonadati</taxon>
        <taxon>Bacteroidota</taxon>
        <taxon>Chitinophagia</taxon>
        <taxon>Chitinophagales</taxon>
        <taxon>Chitinophagaceae</taxon>
        <taxon>Chitinophaga</taxon>
    </lineage>
</organism>
<dbReference type="PANTHER" id="PTHR36453:SF1">
    <property type="entry name" value="RIGHT HANDED BETA HELIX DOMAIN-CONTAINING PROTEIN"/>
    <property type="match status" value="1"/>
</dbReference>
<dbReference type="InterPro" id="IPR011050">
    <property type="entry name" value="Pectin_lyase_fold/virulence"/>
</dbReference>
<keyword evidence="1" id="KW-0732">Signal</keyword>
<dbReference type="InterPro" id="IPR001478">
    <property type="entry name" value="PDZ"/>
</dbReference>
<evidence type="ECO:0000259" key="2">
    <source>
        <dbReference type="PROSITE" id="PS50106"/>
    </source>
</evidence>
<dbReference type="RefSeq" id="WP_354660379.1">
    <property type="nucleotide sequence ID" value="NZ_JBEXAC010000001.1"/>
</dbReference>
<dbReference type="Gene3D" id="2.160.20.10">
    <property type="entry name" value="Single-stranded right-handed beta-helix, Pectin lyase-like"/>
    <property type="match status" value="2"/>
</dbReference>
<accession>A0ABV2T6F7</accession>
<comment type="caution">
    <text evidence="3">The sequence shown here is derived from an EMBL/GenBank/DDBJ whole genome shotgun (WGS) entry which is preliminary data.</text>
</comment>
<keyword evidence="4" id="KW-1185">Reference proteome</keyword>
<dbReference type="EMBL" id="JBEXAC010000001">
    <property type="protein sequence ID" value="MET6997744.1"/>
    <property type="molecule type" value="Genomic_DNA"/>
</dbReference>
<dbReference type="SMART" id="SM00228">
    <property type="entry name" value="PDZ"/>
    <property type="match status" value="1"/>
</dbReference>
<proteinExistence type="predicted"/>
<evidence type="ECO:0000313" key="3">
    <source>
        <dbReference type="EMBL" id="MET6997744.1"/>
    </source>
</evidence>
<dbReference type="Gene3D" id="2.30.42.10">
    <property type="match status" value="1"/>
</dbReference>